<proteinExistence type="predicted"/>
<gene>
    <name evidence="2" type="ORF">B5D82_08255</name>
</gene>
<evidence type="ECO:0000313" key="3">
    <source>
        <dbReference type="Proteomes" id="UP000202259"/>
    </source>
</evidence>
<evidence type="ECO:0000259" key="1">
    <source>
        <dbReference type="Pfam" id="PF13193"/>
    </source>
</evidence>
<dbReference type="OrthoDB" id="6226923at2"/>
<sequence>MPNLNIQSVEQAQLSWLQSNSGEWSYFVNDNLADEDDVAVKEQGYIWLVSQATTSHKVSGYRIAHQTIENYIEQLAGTEQAIVFGVPDENKGNAIHAYVELSNTNIEPSTFSKVINAKLASCLGEFARADVITFVDEFPVANNKEISRKILKSQNIKINMLNKNNDNDLVNYS</sequence>
<dbReference type="AlphaFoldDB" id="A0A222G8S0"/>
<organism evidence="2 3">
    <name type="scientific">Cognaticolwellia beringensis</name>
    <dbReference type="NCBI Taxonomy" id="1967665"/>
    <lineage>
        <taxon>Bacteria</taxon>
        <taxon>Pseudomonadati</taxon>
        <taxon>Pseudomonadota</taxon>
        <taxon>Gammaproteobacteria</taxon>
        <taxon>Alteromonadales</taxon>
        <taxon>Colwelliaceae</taxon>
        <taxon>Cognaticolwellia</taxon>
    </lineage>
</organism>
<dbReference type="PANTHER" id="PTHR24095">
    <property type="entry name" value="ACETYL-COENZYME A SYNTHETASE"/>
    <property type="match status" value="1"/>
</dbReference>
<dbReference type="Gene3D" id="3.30.300.30">
    <property type="match status" value="1"/>
</dbReference>
<dbReference type="PANTHER" id="PTHR24095:SF14">
    <property type="entry name" value="ACETYL-COENZYME A SYNTHETASE 1"/>
    <property type="match status" value="1"/>
</dbReference>
<dbReference type="InterPro" id="IPR045851">
    <property type="entry name" value="AMP-bd_C_sf"/>
</dbReference>
<dbReference type="KEGG" id="cber:B5D82_08255"/>
<dbReference type="GO" id="GO:0006085">
    <property type="term" value="P:acetyl-CoA biosynthetic process"/>
    <property type="evidence" value="ECO:0007669"/>
    <property type="project" value="TreeGrafter"/>
</dbReference>
<dbReference type="InterPro" id="IPR025110">
    <property type="entry name" value="AMP-bd_C"/>
</dbReference>
<reference evidence="2 3" key="1">
    <citation type="submission" date="2017-08" db="EMBL/GenBank/DDBJ databases">
        <title>Complete genome of Colwellia sp. NB097-1, a psychrophile bacterium ioslated from Bering Sea.</title>
        <authorList>
            <person name="Chen X."/>
        </authorList>
    </citation>
    <scope>NUCLEOTIDE SEQUENCE [LARGE SCALE GENOMIC DNA]</scope>
    <source>
        <strain evidence="2 3">NB097-1</strain>
    </source>
</reference>
<dbReference type="SUPFAM" id="SSF56801">
    <property type="entry name" value="Acetyl-CoA synthetase-like"/>
    <property type="match status" value="1"/>
</dbReference>
<dbReference type="RefSeq" id="WP_081150675.1">
    <property type="nucleotide sequence ID" value="NZ_CP020465.1"/>
</dbReference>
<feature type="domain" description="AMP-binding enzyme C-terminal" evidence="1">
    <location>
        <begin position="68"/>
        <end position="140"/>
    </location>
</feature>
<keyword evidence="3" id="KW-1185">Reference proteome</keyword>
<dbReference type="EMBL" id="CP020465">
    <property type="protein sequence ID" value="ASP47744.1"/>
    <property type="molecule type" value="Genomic_DNA"/>
</dbReference>
<accession>A0A222G8S0</accession>
<dbReference type="Proteomes" id="UP000202259">
    <property type="component" value="Chromosome"/>
</dbReference>
<protein>
    <recommendedName>
        <fullName evidence="1">AMP-binding enzyme C-terminal domain-containing protein</fullName>
    </recommendedName>
</protein>
<name>A0A222G8S0_9GAMM</name>
<dbReference type="GO" id="GO:0003987">
    <property type="term" value="F:acetate-CoA ligase activity"/>
    <property type="evidence" value="ECO:0007669"/>
    <property type="project" value="TreeGrafter"/>
</dbReference>
<evidence type="ECO:0000313" key="2">
    <source>
        <dbReference type="EMBL" id="ASP47744.1"/>
    </source>
</evidence>
<dbReference type="Pfam" id="PF13193">
    <property type="entry name" value="AMP-binding_C"/>
    <property type="match status" value="1"/>
</dbReference>